<dbReference type="Gene3D" id="3.10.129.10">
    <property type="entry name" value="Hotdog Thioesterase"/>
    <property type="match status" value="1"/>
</dbReference>
<evidence type="ECO:0000313" key="1">
    <source>
        <dbReference type="EMBL" id="RZQ54835.1"/>
    </source>
</evidence>
<dbReference type="AlphaFoldDB" id="A0A4Q7ISL3"/>
<sequence>MNLYFRLLLLLFKIKRNKQYKGLLDICDIDFKVMPSDCDINMHLTNSRYLAFMDLARTWMTEKIGLFSVVMKRRWFPIVNATAITYIRDIKPFESFKVSTQLVGWDHKYFYIEQRFTTERGLHAIAYVRGVFRSKQGIVSVEDMLKAANFEGQAPVLSEEIILWKAMLEAKKNSNKKGH</sequence>
<dbReference type="InterPro" id="IPR029069">
    <property type="entry name" value="HotDog_dom_sf"/>
</dbReference>
<dbReference type="SUPFAM" id="SSF54637">
    <property type="entry name" value="Thioesterase/thiol ester dehydrase-isomerase"/>
    <property type="match status" value="1"/>
</dbReference>
<dbReference type="Pfam" id="PF13279">
    <property type="entry name" value="4HBT_2"/>
    <property type="match status" value="1"/>
</dbReference>
<protein>
    <submittedName>
        <fullName evidence="1">Thioesterase</fullName>
    </submittedName>
</protein>
<dbReference type="PANTHER" id="PTHR12475">
    <property type="match status" value="1"/>
</dbReference>
<comment type="caution">
    <text evidence="1">The sequence shown here is derived from an EMBL/GenBank/DDBJ whole genome shotgun (WGS) entry which is preliminary data.</text>
</comment>
<evidence type="ECO:0000313" key="2">
    <source>
        <dbReference type="Proteomes" id="UP000291338"/>
    </source>
</evidence>
<gene>
    <name evidence="1" type="ORF">C1E23_01940</name>
</gene>
<dbReference type="CDD" id="cd00586">
    <property type="entry name" value="4HBT"/>
    <property type="match status" value="1"/>
</dbReference>
<dbReference type="Proteomes" id="UP000291338">
    <property type="component" value="Unassembled WGS sequence"/>
</dbReference>
<name>A0A4Q7ISL3_9GAMM</name>
<organism evidence="1 2">
    <name type="scientific">Pseudoalteromonas phenolica</name>
    <dbReference type="NCBI Taxonomy" id="161398"/>
    <lineage>
        <taxon>Bacteria</taxon>
        <taxon>Pseudomonadati</taxon>
        <taxon>Pseudomonadota</taxon>
        <taxon>Gammaproteobacteria</taxon>
        <taxon>Alteromonadales</taxon>
        <taxon>Pseudoalteromonadaceae</taxon>
        <taxon>Pseudoalteromonas</taxon>
    </lineage>
</organism>
<dbReference type="EMBL" id="PPSX01000009">
    <property type="protein sequence ID" value="RZQ54835.1"/>
    <property type="molecule type" value="Genomic_DNA"/>
</dbReference>
<proteinExistence type="predicted"/>
<dbReference type="RefSeq" id="WP_130253999.1">
    <property type="nucleotide sequence ID" value="NZ_PPSX01000009.1"/>
</dbReference>
<accession>A0A4Q7ISL3</accession>
<dbReference type="InterPro" id="IPR051490">
    <property type="entry name" value="THEM6_lcsJ_thioesterase"/>
</dbReference>
<dbReference type="PANTHER" id="PTHR12475:SF4">
    <property type="entry name" value="PROTEIN THEM6"/>
    <property type="match status" value="1"/>
</dbReference>
<reference evidence="1 2" key="1">
    <citation type="submission" date="2018-01" db="EMBL/GenBank/DDBJ databases">
        <title>Co-occurrence of chitin degradation, pigmentation and bioactivity in marine Pseudoalteromonas.</title>
        <authorList>
            <person name="Paulsen S."/>
            <person name="Gram L."/>
            <person name="Machado H."/>
        </authorList>
    </citation>
    <scope>NUCLEOTIDE SEQUENCE [LARGE SCALE GENOMIC DNA]</scope>
    <source>
        <strain evidence="1 2">S3898</strain>
    </source>
</reference>